<evidence type="ECO:0000313" key="2">
    <source>
        <dbReference type="Proteomes" id="UP000077755"/>
    </source>
</evidence>
<dbReference type="OMA" id="LLWETHE"/>
<dbReference type="PANTHER" id="PTHR36760:SF1">
    <property type="entry name" value="ACIDIC LEUCINE-RICH NUCLEAR PHOSPHOPROTEIN 32 FAMILY B PROTEIN"/>
    <property type="match status" value="1"/>
</dbReference>
<keyword evidence="2" id="KW-1185">Reference proteome</keyword>
<dbReference type="Gramene" id="KZN03916">
    <property type="protein sequence ID" value="KZN03916"/>
    <property type="gene ID" value="DCAR_012672"/>
</dbReference>
<accession>A0A169WIL4</accession>
<dbReference type="PANTHER" id="PTHR36760">
    <property type="entry name" value="ACIDIC LEUCINE-RICH NUCLEAR PHOSPHOPROTEIN 32 FAMILY B PROTEIN"/>
    <property type="match status" value="1"/>
</dbReference>
<proteinExistence type="predicted"/>
<dbReference type="Proteomes" id="UP000077755">
    <property type="component" value="Chromosome 3"/>
</dbReference>
<name>A0A169WIL4_DAUCS</name>
<dbReference type="OrthoDB" id="1939140at2759"/>
<gene>
    <name evidence="1" type="ORF">DCAR_0314362</name>
</gene>
<evidence type="ECO:0000313" key="1">
    <source>
        <dbReference type="EMBL" id="WOG95060.1"/>
    </source>
</evidence>
<dbReference type="EMBL" id="CP093345">
    <property type="protein sequence ID" value="WOG95060.1"/>
    <property type="molecule type" value="Genomic_DNA"/>
</dbReference>
<dbReference type="AlphaFoldDB" id="A0A169WIL4"/>
<sequence length="401" mass="45741">MAELCMSSSTTFKPQASLVYAYFTRISSFILSHPLYFSYLIFFSPYALKTLSFLWPLFITTSFILLVLVLGQSNSAFHVIRENLSEKFGFDSQEACPDLEECEAYKIVFAFDTQVSDMVEHLTGEEYLLQSFDDKEVVYDLVEPAKSSDSQFVEEKRLQDFFDVVDDFDDNVVEKNVDLICTKSIEVVAEDVDESKLRKIDDSVIVKSGKVVEENADEAKDVNVIGWNNGGHTRKVRSLGKPFSAEGIIDSGEYNSSLGSYGSMRREKEWKRTLACKLFEERHNAVVEGDERIDALWERHESDELSKSMRMASETNKKSVKKSSIMSFYGDVEEEEEEEGDDDNEEFEITKAQLCCLQAFKFSAGKMNLGMRRPNLVKFSKALKGFGWLHSAKRHGRKEKA</sequence>
<dbReference type="KEGG" id="dcr:108213095"/>
<reference evidence="1" key="2">
    <citation type="submission" date="2022-03" db="EMBL/GenBank/DDBJ databases">
        <title>Draft title - Genomic analysis of global carrot germplasm unveils the trajectory of domestication and the origin of high carotenoid orange carrot.</title>
        <authorList>
            <person name="Iorizzo M."/>
            <person name="Ellison S."/>
            <person name="Senalik D."/>
            <person name="Macko-Podgorni A."/>
            <person name="Grzebelus D."/>
            <person name="Bostan H."/>
            <person name="Rolling W."/>
            <person name="Curaba J."/>
            <person name="Simon P."/>
        </authorList>
    </citation>
    <scope>NUCLEOTIDE SEQUENCE</scope>
    <source>
        <tissue evidence="1">Leaf</tissue>
    </source>
</reference>
<organism evidence="1 2">
    <name type="scientific">Daucus carota subsp. sativus</name>
    <name type="common">Carrot</name>
    <dbReference type="NCBI Taxonomy" id="79200"/>
    <lineage>
        <taxon>Eukaryota</taxon>
        <taxon>Viridiplantae</taxon>
        <taxon>Streptophyta</taxon>
        <taxon>Embryophyta</taxon>
        <taxon>Tracheophyta</taxon>
        <taxon>Spermatophyta</taxon>
        <taxon>Magnoliopsida</taxon>
        <taxon>eudicotyledons</taxon>
        <taxon>Gunneridae</taxon>
        <taxon>Pentapetalae</taxon>
        <taxon>asterids</taxon>
        <taxon>campanulids</taxon>
        <taxon>Apiales</taxon>
        <taxon>Apiaceae</taxon>
        <taxon>Apioideae</taxon>
        <taxon>Scandiceae</taxon>
        <taxon>Daucinae</taxon>
        <taxon>Daucus</taxon>
        <taxon>Daucus sect. Daucus</taxon>
    </lineage>
</organism>
<reference evidence="1" key="1">
    <citation type="journal article" date="2016" name="Nat. Genet.">
        <title>A high-quality carrot genome assembly provides new insights into carotenoid accumulation and asterid genome evolution.</title>
        <authorList>
            <person name="Iorizzo M."/>
            <person name="Ellison S."/>
            <person name="Senalik D."/>
            <person name="Zeng P."/>
            <person name="Satapoomin P."/>
            <person name="Huang J."/>
            <person name="Bowman M."/>
            <person name="Iovene M."/>
            <person name="Sanseverino W."/>
            <person name="Cavagnaro P."/>
            <person name="Yildiz M."/>
            <person name="Macko-Podgorni A."/>
            <person name="Moranska E."/>
            <person name="Grzebelus E."/>
            <person name="Grzebelus D."/>
            <person name="Ashrafi H."/>
            <person name="Zheng Z."/>
            <person name="Cheng S."/>
            <person name="Spooner D."/>
            <person name="Van Deynze A."/>
            <person name="Simon P."/>
        </authorList>
    </citation>
    <scope>NUCLEOTIDE SEQUENCE</scope>
    <source>
        <tissue evidence="1">Leaf</tissue>
    </source>
</reference>
<protein>
    <submittedName>
        <fullName evidence="1">Uncharacterized protein</fullName>
    </submittedName>
</protein>